<evidence type="ECO:0000256" key="2">
    <source>
        <dbReference type="SAM" id="Phobius"/>
    </source>
</evidence>
<evidence type="ECO:0000313" key="3">
    <source>
        <dbReference type="EMBL" id="WET65817.1"/>
    </source>
</evidence>
<keyword evidence="1" id="KW-0175">Coiled coil</keyword>
<feature type="transmembrane region" description="Helical" evidence="2">
    <location>
        <begin position="7"/>
        <end position="28"/>
    </location>
</feature>
<gene>
    <name evidence="3" type="ORF">P2T59_07455</name>
</gene>
<keyword evidence="2" id="KW-1133">Transmembrane helix</keyword>
<accession>A0AAX3QS75</accession>
<feature type="transmembrane region" description="Helical" evidence="2">
    <location>
        <begin position="118"/>
        <end position="138"/>
    </location>
</feature>
<evidence type="ECO:0000313" key="4">
    <source>
        <dbReference type="Proteomes" id="UP001221009"/>
    </source>
</evidence>
<dbReference type="EMBL" id="CP120353">
    <property type="protein sequence ID" value="WET65817.1"/>
    <property type="molecule type" value="Genomic_DNA"/>
</dbReference>
<keyword evidence="2" id="KW-0812">Transmembrane</keyword>
<sequence>MERNSNKIIVCLFCGVFVITLIMLIGYLCYSSKTLKDSQVKIVNEHIKHIAKIDSIFYDMKTVVLSNDSGTIVNAPALLSQLQNDSALFRREISLSQEEVNNLVALHINKIDNDYSQIGIWGGLLSIIFLIFGFFAIFKIEETKTEARIVLEEVEEKGDAATGEINRLQSQAFELNSSLTSIRQNGDTFIANKTKEFKEIVKGIHSAQTQSNKNLERINKLLEDIENKNKKYNWSIETMENQMKQLEVLTSMLKVILENNGKEESHE</sequence>
<dbReference type="AlphaFoldDB" id="A0AAX3QS75"/>
<evidence type="ECO:0000256" key="1">
    <source>
        <dbReference type="SAM" id="Coils"/>
    </source>
</evidence>
<dbReference type="Proteomes" id="UP001221009">
    <property type="component" value="Chromosome"/>
</dbReference>
<name>A0AAX3QS75_PARDI</name>
<organism evidence="3 4">
    <name type="scientific">Parabacteroides distasonis</name>
    <dbReference type="NCBI Taxonomy" id="823"/>
    <lineage>
        <taxon>Bacteria</taxon>
        <taxon>Pseudomonadati</taxon>
        <taxon>Bacteroidota</taxon>
        <taxon>Bacteroidia</taxon>
        <taxon>Bacteroidales</taxon>
        <taxon>Tannerellaceae</taxon>
        <taxon>Parabacteroides</taxon>
    </lineage>
</organism>
<feature type="coiled-coil region" evidence="1">
    <location>
        <begin position="137"/>
        <end position="171"/>
    </location>
</feature>
<keyword evidence="2" id="KW-0472">Membrane</keyword>
<protein>
    <submittedName>
        <fullName evidence="3">Uncharacterized protein</fullName>
    </submittedName>
</protein>
<feature type="coiled-coil region" evidence="1">
    <location>
        <begin position="208"/>
        <end position="249"/>
    </location>
</feature>
<reference evidence="3" key="1">
    <citation type="submission" date="2023-03" db="EMBL/GenBank/DDBJ databases">
        <title>Parabacteroides distasonis, a bacteria resistant against UC.</title>
        <authorList>
            <person name="Dai W."/>
        </authorList>
    </citation>
    <scope>NUCLEOTIDE SEQUENCE</scope>
    <source>
        <strain evidence="3">F1-28</strain>
    </source>
</reference>
<proteinExistence type="predicted"/>
<dbReference type="RefSeq" id="WP_048927439.1">
    <property type="nucleotide sequence ID" value="NZ_CP120353.1"/>
</dbReference>